<dbReference type="GO" id="GO:0005737">
    <property type="term" value="C:cytoplasm"/>
    <property type="evidence" value="ECO:0007669"/>
    <property type="project" value="UniProtKB-ARBA"/>
</dbReference>
<dbReference type="PANTHER" id="PTHR16505">
    <property type="entry name" value="PROTEIN LZIC"/>
    <property type="match status" value="1"/>
</dbReference>
<evidence type="ECO:0000313" key="7">
    <source>
        <dbReference type="Proteomes" id="UP000663868"/>
    </source>
</evidence>
<accession>A0A818JBR1</accession>
<evidence type="ECO:0000256" key="4">
    <source>
        <dbReference type="SAM" id="MobiDB-lite"/>
    </source>
</evidence>
<comment type="caution">
    <text evidence="6">The sequence shown here is derived from an EMBL/GenBank/DDBJ whole genome shotgun (WGS) entry which is preliminary data.</text>
</comment>
<evidence type="ECO:0000259" key="5">
    <source>
        <dbReference type="Pfam" id="PF06384"/>
    </source>
</evidence>
<dbReference type="SUPFAM" id="SSF81730">
    <property type="entry name" value="beta-catenin-interacting protein ICAT"/>
    <property type="match status" value="1"/>
</dbReference>
<dbReference type="GO" id="GO:0032991">
    <property type="term" value="C:protein-containing complex"/>
    <property type="evidence" value="ECO:0007669"/>
    <property type="project" value="UniProtKB-ARBA"/>
</dbReference>
<evidence type="ECO:0000256" key="3">
    <source>
        <dbReference type="SAM" id="Coils"/>
    </source>
</evidence>
<gene>
    <name evidence="6" type="ORF">KXQ929_LOCUS1917</name>
</gene>
<evidence type="ECO:0000313" key="6">
    <source>
        <dbReference type="EMBL" id="CAF3535894.1"/>
    </source>
</evidence>
<evidence type="ECO:0000256" key="1">
    <source>
        <dbReference type="ARBA" id="ARBA00006505"/>
    </source>
</evidence>
<feature type="region of interest" description="Disordered" evidence="4">
    <location>
        <begin position="494"/>
        <end position="519"/>
    </location>
</feature>
<dbReference type="InterPro" id="IPR036322">
    <property type="entry name" value="WD40_repeat_dom_sf"/>
</dbReference>
<dbReference type="InterPro" id="IPR040065">
    <property type="entry name" value="LZIC"/>
</dbReference>
<dbReference type="InterPro" id="IPR036911">
    <property type="entry name" value="ICAT_sf"/>
</dbReference>
<organism evidence="6 7">
    <name type="scientific">Adineta steineri</name>
    <dbReference type="NCBI Taxonomy" id="433720"/>
    <lineage>
        <taxon>Eukaryota</taxon>
        <taxon>Metazoa</taxon>
        <taxon>Spiralia</taxon>
        <taxon>Gnathifera</taxon>
        <taxon>Rotifera</taxon>
        <taxon>Eurotatoria</taxon>
        <taxon>Bdelloidea</taxon>
        <taxon>Adinetida</taxon>
        <taxon>Adinetidae</taxon>
        <taxon>Adineta</taxon>
    </lineage>
</organism>
<dbReference type="InterPro" id="IPR015943">
    <property type="entry name" value="WD40/YVTN_repeat-like_dom_sf"/>
</dbReference>
<dbReference type="PANTHER" id="PTHR16505:SF8">
    <property type="entry name" value="PROTEIN LZIC"/>
    <property type="match status" value="1"/>
</dbReference>
<protein>
    <recommendedName>
        <fullName evidence="5">Beta-catenin-interacting ICAT domain-containing protein</fullName>
    </recommendedName>
</protein>
<dbReference type="SUPFAM" id="SSF50978">
    <property type="entry name" value="WD40 repeat-like"/>
    <property type="match status" value="1"/>
</dbReference>
<dbReference type="AlphaFoldDB" id="A0A818JBR1"/>
<evidence type="ECO:0000256" key="2">
    <source>
        <dbReference type="ARBA" id="ARBA00023054"/>
    </source>
</evidence>
<dbReference type="Gene3D" id="2.130.10.10">
    <property type="entry name" value="YVTN repeat-like/Quinoprotein amine dehydrogenase"/>
    <property type="match status" value="1"/>
</dbReference>
<dbReference type="Pfam" id="PF06384">
    <property type="entry name" value="ICAT"/>
    <property type="match status" value="1"/>
</dbReference>
<comment type="similarity">
    <text evidence="1">Belongs to the CTNNBIP1 family.</text>
</comment>
<dbReference type="EMBL" id="CAJOBB010000055">
    <property type="protein sequence ID" value="CAF3535894.1"/>
    <property type="molecule type" value="Genomic_DNA"/>
</dbReference>
<proteinExistence type="inferred from homology"/>
<feature type="compositionally biased region" description="Low complexity" evidence="4">
    <location>
        <begin position="504"/>
        <end position="519"/>
    </location>
</feature>
<dbReference type="Proteomes" id="UP000663868">
    <property type="component" value="Unassembled WGS sequence"/>
</dbReference>
<dbReference type="InterPro" id="IPR018791">
    <property type="entry name" value="UV_resistance/autophagy_Atg14"/>
</dbReference>
<feature type="coiled-coil region" evidence="3">
    <location>
        <begin position="994"/>
        <end position="1021"/>
    </location>
</feature>
<reference evidence="6" key="1">
    <citation type="submission" date="2021-02" db="EMBL/GenBank/DDBJ databases">
        <authorList>
            <person name="Nowell W R."/>
        </authorList>
    </citation>
    <scope>NUCLEOTIDE SEQUENCE</scope>
</reference>
<dbReference type="Pfam" id="PF10186">
    <property type="entry name" value="ATG14"/>
    <property type="match status" value="1"/>
</dbReference>
<dbReference type="InterPro" id="IPR001680">
    <property type="entry name" value="WD40_rpt"/>
</dbReference>
<name>A0A818JBR1_9BILA</name>
<dbReference type="Gene3D" id="1.10.10.490">
    <property type="entry name" value="Beta-catenin-interacting ICAT"/>
    <property type="match status" value="1"/>
</dbReference>
<sequence length="1176" mass="134330">MNHDIDNNDDDVSPCQTSPTHFLFSIDEEHASLNKNDAKRNENFKTSALYKCHSCRKIQDNPILTCSECVNTGQFCSSKHEIHSNKRREFLLNMLNKNDHEEFQQHSNSKSNQLPYSDRMFLLKKFNSEKQILQSKLQKIQNSSIEIQHMSGIIQIRKQRLHLIHHAMKNLREQIERKQQLNSVTKNRIEAIRSRVEIKKTELNDISKAVELINQKNRKIRYNLTIHENRLNEIRREHFDELYKYIFPIEQVSAIEEDDAIRIRNLSIAQQTTIGGVYDESTENNETVNVSDYRYQIVNSYLSKNGDYQIDKLVSIANIDTNMNDPDSPQSSLSRDLYYVVSALSHACQLINVIASYLHIHLPFRLHHIKFNTDKLSIDCLRADIAKLNTNIIFSCLSQGIPIEFTNSTYTLENLRTLLKVDKYLNRPRPVIYGQNYIDIIERDINEINRTFITDYWFDDYDEHDDEEEVMNILNNSEWETIANGYYIPDDRFSSDDDNSLPTSTSQQNSSIMSSSIDKIMPSSSSSSASSSSYFLQEMSYPPYCIQPLKSWGMIAVGGGGGTAKTGVGNAVDLKWIYLNQSSDPNNSKCSIENINSFSQHDSVMRMVSLRKQNEYLILALNRHLKVIMLKASHVDLNDESLKHSASSASLSINTLEATSLSKGIHRRKNSSSSDLAKLKRRSSITVHRYSSATVEAVGNETSTVVTPSSLTPTIRINPLSRIGSTSSIVTIKNLNNIYTVPIQEYEYVNALVVCPATQSKLFVGASDGSLTIYEIIWPSISSSDRLIHLNILTSFTAHNKEIDDLAIDPFGRWLISVSRDHHVQIRQCSPPFDKHNEIDPYQFGKNKTVTPARPLYRIRHVRFGIASISSNTQCFLYTSLIPQSITDKLNSYIVQWYENKQHKFIVRLRRRVSYDCISAMAVSNCGQYVSIGDSIGCVRIYETNRLILLYEHCSHTIFVTDLAFIFREENYLYETSVLNIFKLTMSAQTDVLRNNLHAQLDRLLEQLTDLDQTKDDMDVDEYNEARQDTVDQLEDFSKSLEKMKSGEGGLSLLDEVQRIQNAIKCAISQAFQTPEVIRFFAKKQPVQLRNRLAEIERDTKVGKMNAGEGARQKKEILDALKKLGETLTGEEEIYLKQYSDTGNANFAKMNDSSDVNVNALSAVAAKQIENARAPR</sequence>
<dbReference type="SMART" id="SM00320">
    <property type="entry name" value="WD40"/>
    <property type="match status" value="3"/>
</dbReference>
<keyword evidence="2 3" id="KW-0175">Coiled coil</keyword>
<feature type="domain" description="Beta-catenin-interacting ICAT" evidence="5">
    <location>
        <begin position="1096"/>
        <end position="1172"/>
    </location>
</feature>
<dbReference type="GO" id="GO:0008013">
    <property type="term" value="F:beta-catenin binding"/>
    <property type="evidence" value="ECO:0007669"/>
    <property type="project" value="InterPro"/>
</dbReference>
<dbReference type="InterPro" id="IPR009428">
    <property type="entry name" value="ICAT_dom"/>
</dbReference>